<accession>A0A1G7ED87</accession>
<dbReference type="STRING" id="521013.SAMN04488567_2112"/>
<dbReference type="Pfam" id="PF13449">
    <property type="entry name" value="Phytase-like"/>
    <property type="match status" value="1"/>
</dbReference>
<dbReference type="InterPro" id="IPR014567">
    <property type="entry name" value="UCP031900"/>
</dbReference>
<dbReference type="InterPro" id="IPR027372">
    <property type="entry name" value="Phytase-like_dom"/>
</dbReference>
<evidence type="ECO:0000313" key="2">
    <source>
        <dbReference type="EMBL" id="SDE61613.1"/>
    </source>
</evidence>
<evidence type="ECO:0000313" key="3">
    <source>
        <dbReference type="Proteomes" id="UP000198922"/>
    </source>
</evidence>
<gene>
    <name evidence="2" type="ORF">SAMN04488567_2112</name>
</gene>
<dbReference type="SUPFAM" id="SSF101898">
    <property type="entry name" value="NHL repeat"/>
    <property type="match status" value="1"/>
</dbReference>
<dbReference type="OrthoDB" id="9798693at2"/>
<dbReference type="EMBL" id="FNAT01000003">
    <property type="protein sequence ID" value="SDE61613.1"/>
    <property type="molecule type" value="Genomic_DNA"/>
</dbReference>
<keyword evidence="3" id="KW-1185">Reference proteome</keyword>
<proteinExistence type="predicted"/>
<evidence type="ECO:0000259" key="1">
    <source>
        <dbReference type="Pfam" id="PF13449"/>
    </source>
</evidence>
<reference evidence="3" key="1">
    <citation type="submission" date="2016-10" db="EMBL/GenBank/DDBJ databases">
        <authorList>
            <person name="Varghese N."/>
            <person name="Submissions S."/>
        </authorList>
    </citation>
    <scope>NUCLEOTIDE SEQUENCE [LARGE SCALE GENOMIC DNA]</scope>
    <source>
        <strain evidence="3">DSM 21424</strain>
    </source>
</reference>
<organism evidence="2 3">
    <name type="scientific">Limimaricola pyoseonensis</name>
    <dbReference type="NCBI Taxonomy" id="521013"/>
    <lineage>
        <taxon>Bacteria</taxon>
        <taxon>Pseudomonadati</taxon>
        <taxon>Pseudomonadota</taxon>
        <taxon>Alphaproteobacteria</taxon>
        <taxon>Rhodobacterales</taxon>
        <taxon>Paracoccaceae</taxon>
        <taxon>Limimaricola</taxon>
    </lineage>
</organism>
<protein>
    <recommendedName>
        <fullName evidence="1">Phytase-like domain-containing protein</fullName>
    </recommendedName>
</protein>
<dbReference type="PIRSF" id="PIRSF031900">
    <property type="entry name" value="UCP031900"/>
    <property type="match status" value="1"/>
</dbReference>
<feature type="domain" description="Phytase-like" evidence="1">
    <location>
        <begin position="34"/>
        <end position="269"/>
    </location>
</feature>
<dbReference type="AlphaFoldDB" id="A0A1G7ED87"/>
<dbReference type="RefSeq" id="WP_090111735.1">
    <property type="nucleotide sequence ID" value="NZ_FNAT01000003.1"/>
</dbReference>
<sequence length="285" mass="31355">MKPLVLAAMLLGGAPSQQPATYLGSYTWPEEAHGLGGFSALETDAQGQGFVMLSDRARMLDGRFLRDEQGRITGVEIEEEGPLRNGPDGLMSGPHADSEGLAIDASGRRWISFEGRARVRAETGRDGPELLPEPAAFREMQLNSALEALAVGSDGALYTIPERSGRVDRPFPVYRWRAGAWDEAFQVPRRDAFLVTGADIGPDGRFYLLERDFVGVGFRSRVRRFALDGSNEEVLLETGVGVHDNLEGLSVWQDAAGRIRLTMVSDDNFRFFQTTEFVEYALPAE</sequence>
<name>A0A1G7ED87_9RHOB</name>
<dbReference type="Proteomes" id="UP000198922">
    <property type="component" value="Unassembled WGS sequence"/>
</dbReference>